<evidence type="ECO:0000256" key="1">
    <source>
        <dbReference type="SAM" id="MobiDB-lite"/>
    </source>
</evidence>
<evidence type="ECO:0000259" key="2">
    <source>
        <dbReference type="PROSITE" id="PS50882"/>
    </source>
</evidence>
<dbReference type="EMBL" id="JAWRVG010000010">
    <property type="protein sequence ID" value="KAK4077938.1"/>
    <property type="molecule type" value="Genomic_DNA"/>
</dbReference>
<feature type="compositionally biased region" description="Polar residues" evidence="1">
    <location>
        <begin position="13"/>
        <end position="23"/>
    </location>
</feature>
<feature type="domain" description="YTH" evidence="2">
    <location>
        <begin position="238"/>
        <end position="372"/>
    </location>
</feature>
<dbReference type="PANTHER" id="PTHR12357:SF3">
    <property type="entry name" value="YTH DOMAIN-CONTAINING PROTEIN 1"/>
    <property type="match status" value="1"/>
</dbReference>
<dbReference type="Proteomes" id="UP001273209">
    <property type="component" value="Unassembled WGS sequence"/>
</dbReference>
<accession>A0AAE1IFH6</accession>
<feature type="compositionally biased region" description="Acidic residues" evidence="1">
    <location>
        <begin position="423"/>
        <end position="441"/>
    </location>
</feature>
<sequence length="448" mass="50218">MQATGSDGEASSKETTPSVSQENQSQHQHQHQHQPDGTNSLYANSDVKLWLQYTGFFDTEQRLKVLAVFRRLKDLDEQRLKLLEEVRTSTEYSSSLAIATIPQSFSAFQDLSPTFSMASSNDDNTLSGSQSTAPASSNETYSFEISSINKGAGSNFWLTMFENKLPSHQSSTQNVKPSMKATTSPGDPNSEVQGAQSPSSLDGPFETEAHRFSKSQVVRSYTPSQLLSLAPKQELAESRYFLIKSFNFANVDKSQRDGLWVTSACNGAIFANAFKHHKNVFLLFSVNKSKAFQGYARMTSLPSSTIPPPKWMSKTSWRHSAPFGVQWLSTHRTEFWNFGKLRNPLNDGKPVFIGRDGQEIPETCGREMVCVLDQGAAEKRGRGSVTSWRVRRDYDDDGKDEVTTWHHDEADKDEMPTWNHDDEWSEAGEDITASEESETVDDMPLIKY</sequence>
<dbReference type="Gene3D" id="3.10.590.10">
    <property type="entry name" value="ph1033 like domains"/>
    <property type="match status" value="1"/>
</dbReference>
<dbReference type="PANTHER" id="PTHR12357">
    <property type="entry name" value="YTH YT521-B HOMOLOGY DOMAIN-CONTAINING"/>
    <property type="match status" value="1"/>
</dbReference>
<dbReference type="GO" id="GO:0005654">
    <property type="term" value="C:nucleoplasm"/>
    <property type="evidence" value="ECO:0007669"/>
    <property type="project" value="TreeGrafter"/>
</dbReference>
<keyword evidence="4" id="KW-1185">Reference proteome</keyword>
<dbReference type="InterPro" id="IPR007275">
    <property type="entry name" value="YTH_domain"/>
</dbReference>
<proteinExistence type="predicted"/>
<dbReference type="GO" id="GO:0003729">
    <property type="term" value="F:mRNA binding"/>
    <property type="evidence" value="ECO:0007669"/>
    <property type="project" value="TreeGrafter"/>
</dbReference>
<dbReference type="CDD" id="cd21134">
    <property type="entry name" value="YTH"/>
    <property type="match status" value="1"/>
</dbReference>
<gene>
    <name evidence="3" type="ORF">Triagg1_3632</name>
</gene>
<dbReference type="PROSITE" id="PS50882">
    <property type="entry name" value="YTH"/>
    <property type="match status" value="1"/>
</dbReference>
<dbReference type="AlphaFoldDB" id="A0AAE1IFH6"/>
<dbReference type="GO" id="GO:0000398">
    <property type="term" value="P:mRNA splicing, via spliceosome"/>
    <property type="evidence" value="ECO:0007669"/>
    <property type="project" value="TreeGrafter"/>
</dbReference>
<dbReference type="GO" id="GO:0000381">
    <property type="term" value="P:regulation of alternative mRNA splicing, via spliceosome"/>
    <property type="evidence" value="ECO:0007669"/>
    <property type="project" value="TreeGrafter"/>
</dbReference>
<feature type="region of interest" description="Disordered" evidence="1">
    <location>
        <begin position="1"/>
        <end position="40"/>
    </location>
</feature>
<feature type="region of interest" description="Disordered" evidence="1">
    <location>
        <begin position="168"/>
        <end position="206"/>
    </location>
</feature>
<dbReference type="InterPro" id="IPR045168">
    <property type="entry name" value="YTH_prot"/>
</dbReference>
<dbReference type="GO" id="GO:1990247">
    <property type="term" value="F:N6-methyladenosine-containing RNA reader activity"/>
    <property type="evidence" value="ECO:0007669"/>
    <property type="project" value="TreeGrafter"/>
</dbReference>
<organism evidence="3 4">
    <name type="scientific">Trichoderma aggressivum f. europaeum</name>
    <dbReference type="NCBI Taxonomy" id="173218"/>
    <lineage>
        <taxon>Eukaryota</taxon>
        <taxon>Fungi</taxon>
        <taxon>Dikarya</taxon>
        <taxon>Ascomycota</taxon>
        <taxon>Pezizomycotina</taxon>
        <taxon>Sordariomycetes</taxon>
        <taxon>Hypocreomycetidae</taxon>
        <taxon>Hypocreales</taxon>
        <taxon>Hypocreaceae</taxon>
        <taxon>Trichoderma</taxon>
    </lineage>
</organism>
<evidence type="ECO:0000313" key="3">
    <source>
        <dbReference type="EMBL" id="KAK4077938.1"/>
    </source>
</evidence>
<dbReference type="Pfam" id="PF04146">
    <property type="entry name" value="YTH"/>
    <property type="match status" value="1"/>
</dbReference>
<feature type="region of interest" description="Disordered" evidence="1">
    <location>
        <begin position="399"/>
        <end position="448"/>
    </location>
</feature>
<feature type="compositionally biased region" description="Basic and acidic residues" evidence="1">
    <location>
        <begin position="399"/>
        <end position="422"/>
    </location>
</feature>
<dbReference type="GeneID" id="87917851"/>
<dbReference type="RefSeq" id="XP_062757621.1">
    <property type="nucleotide sequence ID" value="XM_062897946.1"/>
</dbReference>
<evidence type="ECO:0000313" key="4">
    <source>
        <dbReference type="Proteomes" id="UP001273209"/>
    </source>
</evidence>
<reference evidence="3" key="1">
    <citation type="submission" date="2023-11" db="EMBL/GenBank/DDBJ databases">
        <title>The genome sequences of three competitors of mushroom-forming fungi.</title>
        <authorList>
            <person name="Beijen E."/>
            <person name="Ohm R.A."/>
        </authorList>
    </citation>
    <scope>NUCLEOTIDE SEQUENCE</scope>
    <source>
        <strain evidence="3">CBS 100526</strain>
    </source>
</reference>
<name>A0AAE1IFH6_9HYPO</name>
<protein>
    <recommendedName>
        <fullName evidence="2">YTH domain-containing protein</fullName>
    </recommendedName>
</protein>
<comment type="caution">
    <text evidence="3">The sequence shown here is derived from an EMBL/GenBank/DDBJ whole genome shotgun (WGS) entry which is preliminary data.</text>
</comment>
<feature type="compositionally biased region" description="Polar residues" evidence="1">
    <location>
        <begin position="168"/>
        <end position="200"/>
    </location>
</feature>